<sequence>MAGVKAVGGSNAAKVDPAEAQRLAEAARQKAEAARLAAEAKRKAATEARDTLAKARLGADAARRQKATAEKAAANARKAAQKPGQTPEEAKKSKEALAAAEKKLKEANEASRTAAQNLQKAEEQAALAARSAEQAMHKANALALEECKPAPYSQKDIDKVKPTKNELDSAFEGTNRKAELEKVLGLTPPPQQEVIQTSGEGGAPGVPLDPKYSDTKDTFKGPFGQTSANTWVQERQGAPLGDAAHSPLPGGTALPSTPDGSDTPPVTPKP</sequence>
<evidence type="ECO:0000313" key="2">
    <source>
        <dbReference type="EMBL" id="AFE06679.1"/>
    </source>
</evidence>
<dbReference type="eggNOG" id="COG3064">
    <property type="taxonomic scope" value="Bacteria"/>
</dbReference>
<protein>
    <submittedName>
        <fullName evidence="2">Uncharacterized protein</fullName>
    </submittedName>
</protein>
<dbReference type="RefSeq" id="WP_014398753.1">
    <property type="nucleotide sequence ID" value="NC_017030.1"/>
</dbReference>
<name>H8MJN1_CORCM</name>
<dbReference type="EMBL" id="CP003389">
    <property type="protein sequence ID" value="AFE06679.1"/>
    <property type="molecule type" value="Genomic_DNA"/>
</dbReference>
<feature type="compositionally biased region" description="Polar residues" evidence="1">
    <location>
        <begin position="224"/>
        <end position="233"/>
    </location>
</feature>
<dbReference type="HOGENOM" id="CLU_070791_0_0_7"/>
<feature type="region of interest" description="Disordered" evidence="1">
    <location>
        <begin position="1"/>
        <end position="270"/>
    </location>
</feature>
<dbReference type="Proteomes" id="UP000007587">
    <property type="component" value="Chromosome"/>
</dbReference>
<dbReference type="KEGG" id="ccx:COCOR_05965"/>
<evidence type="ECO:0000256" key="1">
    <source>
        <dbReference type="SAM" id="MobiDB-lite"/>
    </source>
</evidence>
<dbReference type="STRING" id="1144275.COCOR_05965"/>
<evidence type="ECO:0000313" key="3">
    <source>
        <dbReference type="Proteomes" id="UP000007587"/>
    </source>
</evidence>
<dbReference type="InParanoid" id="H8MJN1"/>
<gene>
    <name evidence="2" type="ordered locus">COCOR_05965</name>
</gene>
<keyword evidence="3" id="KW-1185">Reference proteome</keyword>
<accession>H8MJN1</accession>
<organism evidence="2 3">
    <name type="scientific">Corallococcus coralloides (strain ATCC 25202 / DSM 2259 / NBRC 100086 / M2)</name>
    <name type="common">Myxococcus coralloides</name>
    <dbReference type="NCBI Taxonomy" id="1144275"/>
    <lineage>
        <taxon>Bacteria</taxon>
        <taxon>Pseudomonadati</taxon>
        <taxon>Myxococcota</taxon>
        <taxon>Myxococcia</taxon>
        <taxon>Myxococcales</taxon>
        <taxon>Cystobacterineae</taxon>
        <taxon>Myxococcaceae</taxon>
        <taxon>Corallococcus</taxon>
    </lineage>
</organism>
<feature type="compositionally biased region" description="Low complexity" evidence="1">
    <location>
        <begin position="110"/>
        <end position="134"/>
    </location>
</feature>
<reference evidence="3" key="2">
    <citation type="submission" date="2012-03" db="EMBL/GenBank/DDBJ databases">
        <title>Genome sequence of the fruiting myxobacterium Corallococcus coralloides DSM 2259.</title>
        <authorList>
            <person name="Huntley S."/>
            <person name="Zhang Y."/>
            <person name="Treuner-Lange A."/>
            <person name="Sensen C.W."/>
            <person name="Sogaard-Andersen L."/>
        </authorList>
    </citation>
    <scope>NUCLEOTIDE SEQUENCE [LARGE SCALE GENOMIC DNA]</scope>
    <source>
        <strain evidence="3">ATCC 25202 / DSM 2259 / NBRC 100086 / M2</strain>
    </source>
</reference>
<proteinExistence type="predicted"/>
<dbReference type="AlphaFoldDB" id="H8MJN1"/>
<feature type="compositionally biased region" description="Basic and acidic residues" evidence="1">
    <location>
        <begin position="155"/>
        <end position="167"/>
    </location>
</feature>
<feature type="compositionally biased region" description="Basic and acidic residues" evidence="1">
    <location>
        <begin position="25"/>
        <end position="53"/>
    </location>
</feature>
<reference evidence="2 3" key="1">
    <citation type="journal article" date="2012" name="J. Bacteriol.">
        <title>Complete Genome Sequence of the Fruiting Myxobacterium Corallococcus coralloides DSM 2259.</title>
        <authorList>
            <person name="Huntley S."/>
            <person name="Zhang Y."/>
            <person name="Treuner-Lange A."/>
            <person name="Kneip S."/>
            <person name="Sensen C.W."/>
            <person name="Sogaard-Andersen L."/>
        </authorList>
    </citation>
    <scope>NUCLEOTIDE SEQUENCE [LARGE SCALE GENOMIC DNA]</scope>
    <source>
        <strain evidence="3">ATCC 25202 / DSM 2259 / NBRC 100086 / M2</strain>
    </source>
</reference>
<feature type="compositionally biased region" description="Basic and acidic residues" evidence="1">
    <location>
        <begin position="88"/>
        <end position="109"/>
    </location>
</feature>